<feature type="transmembrane region" description="Helical" evidence="1">
    <location>
        <begin position="122"/>
        <end position="143"/>
    </location>
</feature>
<dbReference type="AlphaFoldDB" id="A0A0C3RVD4"/>
<dbReference type="OrthoDB" id="2126185at2759"/>
<keyword evidence="1" id="KW-0812">Transmembrane</keyword>
<sequence length="333" mass="36359">MQSHVLRTLFTLFLVACLASLASAVSINVHPDPREPLSPRVIYDLKDEGSVLDPDQSATLANSTANLNSTASRDSQSSASGAIANAGPAGRSASALAVFAVGGVLVYGLEVAMVLMDAGQLIGLSIFASYFLLILALFLRIATSLRWRNVGWSPRVFLALTAGAFAHTWYYMFRFMSWSFRNYEHALETSQAALPTHLRIANWLCNIGLFEQAWVAVCFGPTPWSWWWSQQLCLFTAGAWTTFLTLEGRRRGVRHLWAYALLGQLVAISASIGWDVVWTTGTVLVWRASQRGDVWDVTRAAAGVAGDVVRVCLGSVGVLGLATVRSERWGKDE</sequence>
<dbReference type="EMBL" id="KN840549">
    <property type="protein sequence ID" value="KIP05216.1"/>
    <property type="molecule type" value="Genomic_DNA"/>
</dbReference>
<feature type="transmembrane region" description="Helical" evidence="1">
    <location>
        <begin position="256"/>
        <end position="280"/>
    </location>
</feature>
<dbReference type="Proteomes" id="UP000053257">
    <property type="component" value="Unassembled WGS sequence"/>
</dbReference>
<proteinExistence type="predicted"/>
<feature type="transmembrane region" description="Helical" evidence="1">
    <location>
        <begin position="95"/>
        <end position="115"/>
    </location>
</feature>
<feature type="chain" id="PRO_5002169611" evidence="2">
    <location>
        <begin position="25"/>
        <end position="333"/>
    </location>
</feature>
<keyword evidence="4" id="KW-1185">Reference proteome</keyword>
<evidence type="ECO:0000313" key="3">
    <source>
        <dbReference type="EMBL" id="KIP05216.1"/>
    </source>
</evidence>
<protein>
    <submittedName>
        <fullName evidence="3">Uncharacterized protein</fullName>
    </submittedName>
</protein>
<keyword evidence="1" id="KW-1133">Transmembrane helix</keyword>
<organism evidence="3 4">
    <name type="scientific">Phlebiopsis gigantea (strain 11061_1 CR5-6)</name>
    <name type="common">White-rot fungus</name>
    <name type="synonym">Peniophora gigantea</name>
    <dbReference type="NCBI Taxonomy" id="745531"/>
    <lineage>
        <taxon>Eukaryota</taxon>
        <taxon>Fungi</taxon>
        <taxon>Dikarya</taxon>
        <taxon>Basidiomycota</taxon>
        <taxon>Agaricomycotina</taxon>
        <taxon>Agaricomycetes</taxon>
        <taxon>Polyporales</taxon>
        <taxon>Phanerochaetaceae</taxon>
        <taxon>Phlebiopsis</taxon>
    </lineage>
</organism>
<name>A0A0C3RVD4_PHLG1</name>
<evidence type="ECO:0000256" key="1">
    <source>
        <dbReference type="SAM" id="Phobius"/>
    </source>
</evidence>
<evidence type="ECO:0000256" key="2">
    <source>
        <dbReference type="SAM" id="SignalP"/>
    </source>
</evidence>
<dbReference type="HOGENOM" id="CLU_834475_0_0_1"/>
<accession>A0A0C3RVD4</accession>
<keyword evidence="2" id="KW-0732">Signal</keyword>
<feature type="transmembrane region" description="Helical" evidence="1">
    <location>
        <begin position="155"/>
        <end position="173"/>
    </location>
</feature>
<evidence type="ECO:0000313" key="4">
    <source>
        <dbReference type="Proteomes" id="UP000053257"/>
    </source>
</evidence>
<keyword evidence="1" id="KW-0472">Membrane</keyword>
<reference evidence="3 4" key="1">
    <citation type="journal article" date="2014" name="PLoS Genet.">
        <title>Analysis of the Phlebiopsis gigantea genome, transcriptome and secretome provides insight into its pioneer colonization strategies of wood.</title>
        <authorList>
            <person name="Hori C."/>
            <person name="Ishida T."/>
            <person name="Igarashi K."/>
            <person name="Samejima M."/>
            <person name="Suzuki H."/>
            <person name="Master E."/>
            <person name="Ferreira P."/>
            <person name="Ruiz-Duenas F.J."/>
            <person name="Held B."/>
            <person name="Canessa P."/>
            <person name="Larrondo L.F."/>
            <person name="Schmoll M."/>
            <person name="Druzhinina I.S."/>
            <person name="Kubicek C.P."/>
            <person name="Gaskell J.A."/>
            <person name="Kersten P."/>
            <person name="St John F."/>
            <person name="Glasner J."/>
            <person name="Sabat G."/>
            <person name="Splinter BonDurant S."/>
            <person name="Syed K."/>
            <person name="Yadav J."/>
            <person name="Mgbeahuruike A.C."/>
            <person name="Kovalchuk A."/>
            <person name="Asiegbu F.O."/>
            <person name="Lackner G."/>
            <person name="Hoffmeister D."/>
            <person name="Rencoret J."/>
            <person name="Gutierrez A."/>
            <person name="Sun H."/>
            <person name="Lindquist E."/>
            <person name="Barry K."/>
            <person name="Riley R."/>
            <person name="Grigoriev I.V."/>
            <person name="Henrissat B."/>
            <person name="Kues U."/>
            <person name="Berka R.M."/>
            <person name="Martinez A.T."/>
            <person name="Covert S.F."/>
            <person name="Blanchette R.A."/>
            <person name="Cullen D."/>
        </authorList>
    </citation>
    <scope>NUCLEOTIDE SEQUENCE [LARGE SCALE GENOMIC DNA]</scope>
    <source>
        <strain evidence="3 4">11061_1 CR5-6</strain>
    </source>
</reference>
<feature type="signal peptide" evidence="2">
    <location>
        <begin position="1"/>
        <end position="24"/>
    </location>
</feature>
<gene>
    <name evidence="3" type="ORF">PHLGIDRAFT_36535</name>
</gene>